<keyword evidence="6" id="KW-0448">Lipopolysaccharide biosynthesis</keyword>
<dbReference type="GO" id="GO:0005886">
    <property type="term" value="C:plasma membrane"/>
    <property type="evidence" value="ECO:0007669"/>
    <property type="project" value="UniProtKB-SubCell"/>
</dbReference>
<evidence type="ECO:0000256" key="2">
    <source>
        <dbReference type="ARBA" id="ARBA00022519"/>
    </source>
</evidence>
<feature type="short sequence motif" description="HXXXXD motif" evidence="6">
    <location>
        <begin position="143"/>
        <end position="148"/>
    </location>
</feature>
<keyword evidence="6" id="KW-0812">Transmembrane</keyword>
<reference evidence="7" key="1">
    <citation type="submission" date="2022-09" db="EMBL/GenBank/DDBJ databases">
        <authorList>
            <person name="Li Z.-J."/>
        </authorList>
    </citation>
    <scope>NUCLEOTIDE SEQUENCE</scope>
    <source>
        <strain evidence="7">TGB11</strain>
    </source>
</reference>
<feature type="transmembrane region" description="Helical" evidence="6">
    <location>
        <begin position="27"/>
        <end position="45"/>
    </location>
</feature>
<dbReference type="InterPro" id="IPR004960">
    <property type="entry name" value="LipA_acyltrans"/>
</dbReference>
<keyword evidence="2 6" id="KW-0997">Cell inner membrane</keyword>
<dbReference type="HAMAP" id="MF_01944">
    <property type="entry name" value="Lipid_A_LpxM"/>
    <property type="match status" value="1"/>
</dbReference>
<keyword evidence="4 6" id="KW-0472">Membrane</keyword>
<sequence>MTKQRHDYDTHAYNPAFSRAYLAPKYWGTWLMLLIAMPFSLLVPARGKHRFAQWVARKLVKKKKGTILNAWLNLEACFPEKSAQAREAILVDTLTTAGAFLLSFPLITLRSRQWLQNHCDVTGMEHITRHTDNGEAVILFVPHTWAIDAAAILFASQGLPVAAFSKRQKNQLLDWLMHRQRVQYGGNCYEREAGIKPFIRAVKRGFLGYYLPDEDMRDESSEFVPFFAATKATLPSLGKLSKVTRSHIVPVLSGFDAQTGRFVIEVHPAFNDFPTGDSRTDARMMNQQIETMLDGQLDQYMWILQLLRTREDGRNIYQEAKRKRAS</sequence>
<dbReference type="PANTHER" id="PTHR30606:SF4">
    <property type="entry name" value="LIPID A BIOSYNTHESIS MYRISTOYLTRANSFERASE"/>
    <property type="match status" value="1"/>
</dbReference>
<keyword evidence="3 6" id="KW-0808">Transferase</keyword>
<keyword evidence="1 6" id="KW-1003">Cell membrane</keyword>
<dbReference type="AlphaFoldDB" id="A0AA47KL21"/>
<dbReference type="Proteomes" id="UP001164748">
    <property type="component" value="Chromosome"/>
</dbReference>
<comment type="similarity">
    <text evidence="6">Belongs to the LpxL/LpxM/LpxP family. LpxM subfamily.</text>
</comment>
<organism evidence="7 8">
    <name type="scientific">Salinivibrio kushneri</name>
    <dbReference type="NCBI Taxonomy" id="1908198"/>
    <lineage>
        <taxon>Bacteria</taxon>
        <taxon>Pseudomonadati</taxon>
        <taxon>Pseudomonadota</taxon>
        <taxon>Gammaproteobacteria</taxon>
        <taxon>Vibrionales</taxon>
        <taxon>Vibrionaceae</taxon>
        <taxon>Salinivibrio</taxon>
    </lineage>
</organism>
<accession>A0AA47KL21</accession>
<comment type="pathway">
    <text evidence="6">Bacterial outer membrane biogenesis; lipopolysaccharide biosynthesis.</text>
</comment>
<dbReference type="PIRSF" id="PIRSF026649">
    <property type="entry name" value="MsbB"/>
    <property type="match status" value="1"/>
</dbReference>
<dbReference type="GO" id="GO:0016747">
    <property type="term" value="F:acyltransferase activity, transferring groups other than amino-acyl groups"/>
    <property type="evidence" value="ECO:0007669"/>
    <property type="project" value="InterPro"/>
</dbReference>
<comment type="subcellular location">
    <subcellularLocation>
        <location evidence="6">Cell inner membrane</location>
        <topology evidence="6">Single-pass membrane protein</topology>
    </subcellularLocation>
</comment>
<comment type="pathway">
    <text evidence="6">Glycolipid biosynthesis; KDO(2)-lipid A biosynthesis; KDO(2)-lipid A from CMP-3-deoxy-D-manno-octulosonate and lipid IV(A): step 4/4.</text>
</comment>
<gene>
    <name evidence="6 7" type="primary">lpxM</name>
    <name evidence="7" type="synonym">msbB</name>
    <name evidence="7" type="ORF">N8M53_00770</name>
</gene>
<dbReference type="EMBL" id="CP114588">
    <property type="protein sequence ID" value="WBA08797.1"/>
    <property type="molecule type" value="Genomic_DNA"/>
</dbReference>
<dbReference type="NCBIfam" id="NF006507">
    <property type="entry name" value="PRK08943.1"/>
    <property type="match status" value="1"/>
</dbReference>
<dbReference type="InterPro" id="IPR011921">
    <property type="entry name" value="Lipid_A_MsbB"/>
</dbReference>
<protein>
    <recommendedName>
        <fullName evidence="6">Lipid A biosynthesis acyltransferase</fullName>
        <ecNumber evidence="6">2.3.1.243</ecNumber>
    </recommendedName>
    <alternativeName>
        <fullName evidence="6">Kdo(2)-lauroyl-lipid IV(A) acyltransferase</fullName>
    </alternativeName>
</protein>
<dbReference type="GO" id="GO:0009103">
    <property type="term" value="P:lipopolysaccharide biosynthetic process"/>
    <property type="evidence" value="ECO:0007669"/>
    <property type="project" value="UniProtKB-UniRule"/>
</dbReference>
<evidence type="ECO:0000256" key="4">
    <source>
        <dbReference type="ARBA" id="ARBA00023136"/>
    </source>
</evidence>
<evidence type="ECO:0000256" key="6">
    <source>
        <dbReference type="HAMAP-Rule" id="MF_01944"/>
    </source>
</evidence>
<keyword evidence="5 6" id="KW-0012">Acyltransferase</keyword>
<evidence type="ECO:0000313" key="7">
    <source>
        <dbReference type="EMBL" id="WBA08797.1"/>
    </source>
</evidence>
<dbReference type="EC" id="2.3.1.243" evidence="6"/>
<keyword evidence="6" id="KW-1133">Transmembrane helix</keyword>
<evidence type="ECO:0000313" key="8">
    <source>
        <dbReference type="Proteomes" id="UP001164748"/>
    </source>
</evidence>
<dbReference type="GO" id="GO:0009276">
    <property type="term" value="C:Gram-negative-bacterium-type cell wall"/>
    <property type="evidence" value="ECO:0007669"/>
    <property type="project" value="InterPro"/>
</dbReference>
<dbReference type="PANTHER" id="PTHR30606">
    <property type="entry name" value="LIPID A BIOSYNTHESIS LAUROYL ACYLTRANSFERASE"/>
    <property type="match status" value="1"/>
</dbReference>
<comment type="catalytic activity">
    <reaction evidence="6">
        <text>an alpha-Kdo-(2-&gt;4)-alpha-Kdo-(2-&gt;6)-(acyl)-lipid IVA + a fatty acyl-[ACP] = an alpha-Kdo-(2-&gt;4)-alpha-Kdo-(2-&gt;6)-lipid A + holo-[ACP]</text>
        <dbReference type="Rhea" id="RHEA:69400"/>
        <dbReference type="Rhea" id="RHEA-COMP:9685"/>
        <dbReference type="Rhea" id="RHEA-COMP:14125"/>
        <dbReference type="ChEBI" id="CHEBI:64479"/>
        <dbReference type="ChEBI" id="CHEBI:138651"/>
        <dbReference type="ChEBI" id="CHEBI:176430"/>
        <dbReference type="ChEBI" id="CHEBI:176431"/>
        <dbReference type="EC" id="2.3.1.243"/>
    </reaction>
</comment>
<dbReference type="Pfam" id="PF03279">
    <property type="entry name" value="Lip_A_acyltrans"/>
    <property type="match status" value="1"/>
</dbReference>
<proteinExistence type="inferred from homology"/>
<name>A0AA47KL21_9GAMM</name>
<evidence type="ECO:0000256" key="5">
    <source>
        <dbReference type="ARBA" id="ARBA00023315"/>
    </source>
</evidence>
<dbReference type="GO" id="GO:0036104">
    <property type="term" value="P:Kdo2-lipid A biosynthetic process"/>
    <property type="evidence" value="ECO:0007669"/>
    <property type="project" value="UniProtKB-UniRule"/>
</dbReference>
<dbReference type="CDD" id="cd07984">
    <property type="entry name" value="LPLAT_LABLAT-like"/>
    <property type="match status" value="1"/>
</dbReference>
<comment type="function">
    <text evidence="6">Catalyzes the transfer of an acyl chain from an acyl-[acyl-carrier-protein] (ACP) to a Kdo(2)-(acyl)-lipid IV(A) to form a Kdo(2)-lipid A.</text>
</comment>
<evidence type="ECO:0000256" key="3">
    <source>
        <dbReference type="ARBA" id="ARBA00022679"/>
    </source>
</evidence>
<evidence type="ECO:0000256" key="1">
    <source>
        <dbReference type="ARBA" id="ARBA00022475"/>
    </source>
</evidence>
<dbReference type="NCBIfam" id="TIGR02208">
    <property type="entry name" value="lipid_A_msbB"/>
    <property type="match status" value="1"/>
</dbReference>
<dbReference type="RefSeq" id="WP_269579146.1">
    <property type="nucleotide sequence ID" value="NZ_CP114588.1"/>
</dbReference>